<evidence type="ECO:0000313" key="18">
    <source>
        <dbReference type="EMBL" id="RKN51270.1"/>
    </source>
</evidence>
<feature type="transmembrane region" description="Helical" evidence="16">
    <location>
        <begin position="80"/>
        <end position="97"/>
    </location>
</feature>
<sequence>MRDGIENWRGYVYLAGVVVLYVPAVLLSGSTSFLLFALCPQAFMVLPAAPAVVAVVLLNAVHVGVLAVRARDLAEVTAPLLIAALVVVVVSMIGIWSQRTVAESDRRAELIAELNRSRDEVARLSRQAGVTAERQRLAADIHDTVAQGLSSVVMLIQAADADLDRDPSSVRRHLGLAVDTARDSLAEVRALVAALTPGALTASPLAQALHRLVERFGRETGLAARCTAGGAIRPLGTSIEVVLLRATQEALANVRRHAAAGAVTVRLDHGPDTVVLQVVDDGAGFDQDDTGDGYGLAAMRARVAQVRGTLTVRSGAGEGTTIRVEVPYS</sequence>
<evidence type="ECO:0000256" key="1">
    <source>
        <dbReference type="ARBA" id="ARBA00000085"/>
    </source>
</evidence>
<evidence type="ECO:0000256" key="16">
    <source>
        <dbReference type="SAM" id="Phobius"/>
    </source>
</evidence>
<proteinExistence type="predicted"/>
<comment type="catalytic activity">
    <reaction evidence="1">
        <text>ATP + protein L-histidine = ADP + protein N-phospho-L-histidine.</text>
        <dbReference type="EC" id="2.7.13.3"/>
    </reaction>
</comment>
<feature type="transmembrane region" description="Helical" evidence="16">
    <location>
        <begin position="44"/>
        <end position="68"/>
    </location>
</feature>
<dbReference type="PANTHER" id="PTHR24421:SF62">
    <property type="entry name" value="SENSORY TRANSDUCTION HISTIDINE KINASE"/>
    <property type="match status" value="1"/>
</dbReference>
<dbReference type="PROSITE" id="PS50109">
    <property type="entry name" value="HIS_KIN"/>
    <property type="match status" value="1"/>
</dbReference>
<dbReference type="InterPro" id="IPR036890">
    <property type="entry name" value="HATPase_C_sf"/>
</dbReference>
<comment type="caution">
    <text evidence="18">The sequence shown here is derived from an EMBL/GenBank/DDBJ whole genome shotgun (WGS) entry which is preliminary data.</text>
</comment>
<dbReference type="EC" id="2.7.13.3" evidence="4"/>
<dbReference type="GO" id="GO:0016020">
    <property type="term" value="C:membrane"/>
    <property type="evidence" value="ECO:0007669"/>
    <property type="project" value="InterPro"/>
</dbReference>
<evidence type="ECO:0000256" key="12">
    <source>
        <dbReference type="ARBA" id="ARBA00023012"/>
    </source>
</evidence>
<dbReference type="Proteomes" id="UP000281726">
    <property type="component" value="Unassembled WGS sequence"/>
</dbReference>
<dbReference type="SUPFAM" id="SSF55874">
    <property type="entry name" value="ATPase domain of HSP90 chaperone/DNA topoisomerase II/histidine kinase"/>
    <property type="match status" value="1"/>
</dbReference>
<gene>
    <name evidence="18" type="ORF">D7223_01645</name>
</gene>
<evidence type="ECO:0000256" key="9">
    <source>
        <dbReference type="ARBA" id="ARBA00022723"/>
    </source>
</evidence>
<reference evidence="18 19" key="1">
    <citation type="journal article" date="2004" name="Syst. Appl. Microbiol.">
        <title>Cryptoendolithic actinomycetes from antarctic sandstone rock samples: Micromonospora endolithica sp. nov. and two isolates related to Micromonospora coerulea Jensen 1932.</title>
        <authorList>
            <person name="Hirsch P."/>
            <person name="Mevs U."/>
            <person name="Kroppenstedt R.M."/>
            <person name="Schumann P."/>
            <person name="Stackebrandt E."/>
        </authorList>
    </citation>
    <scope>NUCLEOTIDE SEQUENCE [LARGE SCALE GENOMIC DNA]</scope>
    <source>
        <strain evidence="18 19">JCM 12677</strain>
    </source>
</reference>
<evidence type="ECO:0000259" key="17">
    <source>
        <dbReference type="PROSITE" id="PS50109"/>
    </source>
</evidence>
<keyword evidence="10 18" id="KW-0418">Kinase</keyword>
<evidence type="ECO:0000313" key="19">
    <source>
        <dbReference type="Proteomes" id="UP000281726"/>
    </source>
</evidence>
<dbReference type="InterPro" id="IPR005467">
    <property type="entry name" value="His_kinase_dom"/>
</dbReference>
<dbReference type="CDD" id="cd16917">
    <property type="entry name" value="HATPase_UhpB-NarQ-NarX-like"/>
    <property type="match status" value="1"/>
</dbReference>
<evidence type="ECO:0000256" key="8">
    <source>
        <dbReference type="ARBA" id="ARBA00022679"/>
    </source>
</evidence>
<dbReference type="Pfam" id="PF07730">
    <property type="entry name" value="HisKA_3"/>
    <property type="match status" value="1"/>
</dbReference>
<dbReference type="PRINTS" id="PR00344">
    <property type="entry name" value="BCTRLSENSOR"/>
</dbReference>
<evidence type="ECO:0000256" key="2">
    <source>
        <dbReference type="ARBA" id="ARBA00001966"/>
    </source>
</evidence>
<evidence type="ECO:0000256" key="14">
    <source>
        <dbReference type="ARBA" id="ARBA00024827"/>
    </source>
</evidence>
<evidence type="ECO:0000256" key="13">
    <source>
        <dbReference type="ARBA" id="ARBA00023014"/>
    </source>
</evidence>
<keyword evidence="9" id="KW-0479">Metal-binding</keyword>
<keyword evidence="6" id="KW-0004">4Fe-4S</keyword>
<dbReference type="InterPro" id="IPR011712">
    <property type="entry name" value="Sig_transdc_His_kin_sub3_dim/P"/>
</dbReference>
<evidence type="ECO:0000256" key="7">
    <source>
        <dbReference type="ARBA" id="ARBA00022490"/>
    </source>
</evidence>
<evidence type="ECO:0000256" key="5">
    <source>
        <dbReference type="ARBA" id="ARBA00017322"/>
    </source>
</evidence>
<dbReference type="GO" id="GO:0046872">
    <property type="term" value="F:metal ion binding"/>
    <property type="evidence" value="ECO:0007669"/>
    <property type="project" value="UniProtKB-KW"/>
</dbReference>
<keyword evidence="11" id="KW-0408">Iron</keyword>
<evidence type="ECO:0000256" key="6">
    <source>
        <dbReference type="ARBA" id="ARBA00022485"/>
    </source>
</evidence>
<dbReference type="GO" id="GO:0005737">
    <property type="term" value="C:cytoplasm"/>
    <property type="evidence" value="ECO:0007669"/>
    <property type="project" value="UniProtKB-SubCell"/>
</dbReference>
<feature type="domain" description="Histidine kinase" evidence="17">
    <location>
        <begin position="243"/>
        <end position="329"/>
    </location>
</feature>
<dbReference type="InterPro" id="IPR050482">
    <property type="entry name" value="Sensor_HK_TwoCompSys"/>
</dbReference>
<dbReference type="Pfam" id="PF02518">
    <property type="entry name" value="HATPase_c"/>
    <property type="match status" value="1"/>
</dbReference>
<accession>A0A3A9ZST1</accession>
<keyword evidence="12" id="KW-0902">Two-component regulatory system</keyword>
<dbReference type="EMBL" id="RBAK01000001">
    <property type="protein sequence ID" value="RKN51270.1"/>
    <property type="molecule type" value="Genomic_DNA"/>
</dbReference>
<dbReference type="AlphaFoldDB" id="A0A3A9ZST1"/>
<evidence type="ECO:0000256" key="3">
    <source>
        <dbReference type="ARBA" id="ARBA00004496"/>
    </source>
</evidence>
<feature type="transmembrane region" description="Helical" evidence="16">
    <location>
        <begin position="12"/>
        <end position="38"/>
    </location>
</feature>
<dbReference type="OrthoDB" id="144293at2"/>
<keyword evidence="16" id="KW-0472">Membrane</keyword>
<evidence type="ECO:0000256" key="15">
    <source>
        <dbReference type="ARBA" id="ARBA00030800"/>
    </source>
</evidence>
<evidence type="ECO:0000256" key="10">
    <source>
        <dbReference type="ARBA" id="ARBA00022777"/>
    </source>
</evidence>
<dbReference type="SMART" id="SM00387">
    <property type="entry name" value="HATPase_c"/>
    <property type="match status" value="1"/>
</dbReference>
<dbReference type="PIRSF" id="PIRSF037434">
    <property type="entry name" value="STHK_ChrS"/>
    <property type="match status" value="1"/>
</dbReference>
<dbReference type="Gene3D" id="3.30.565.10">
    <property type="entry name" value="Histidine kinase-like ATPase, C-terminal domain"/>
    <property type="match status" value="1"/>
</dbReference>
<keyword evidence="19" id="KW-1185">Reference proteome</keyword>
<evidence type="ECO:0000256" key="4">
    <source>
        <dbReference type="ARBA" id="ARBA00012438"/>
    </source>
</evidence>
<dbReference type="Gene3D" id="1.20.5.1930">
    <property type="match status" value="1"/>
</dbReference>
<dbReference type="PANTHER" id="PTHR24421">
    <property type="entry name" value="NITRATE/NITRITE SENSOR PROTEIN NARX-RELATED"/>
    <property type="match status" value="1"/>
</dbReference>
<comment type="subcellular location">
    <subcellularLocation>
        <location evidence="3">Cytoplasm</location>
    </subcellularLocation>
</comment>
<keyword evidence="7" id="KW-0963">Cytoplasm</keyword>
<comment type="cofactor">
    <cofactor evidence="2">
        <name>[4Fe-4S] cluster</name>
        <dbReference type="ChEBI" id="CHEBI:49883"/>
    </cofactor>
</comment>
<keyword evidence="16" id="KW-0812">Transmembrane</keyword>
<keyword evidence="13" id="KW-0411">Iron-sulfur</keyword>
<dbReference type="GO" id="GO:0000155">
    <property type="term" value="F:phosphorelay sensor kinase activity"/>
    <property type="evidence" value="ECO:0007669"/>
    <property type="project" value="InterPro"/>
</dbReference>
<protein>
    <recommendedName>
        <fullName evidence="5">Oxygen sensor histidine kinase NreB</fullName>
        <ecNumber evidence="4">2.7.13.3</ecNumber>
    </recommendedName>
    <alternativeName>
        <fullName evidence="15">Nitrogen regulation protein B</fullName>
    </alternativeName>
</protein>
<dbReference type="GO" id="GO:0046983">
    <property type="term" value="F:protein dimerization activity"/>
    <property type="evidence" value="ECO:0007669"/>
    <property type="project" value="InterPro"/>
</dbReference>
<comment type="function">
    <text evidence="14">Member of the two-component regulatory system NreB/NreC involved in the control of dissimilatory nitrate/nitrite reduction in response to oxygen. NreB functions as a direct oxygen sensor histidine kinase which is autophosphorylated, in the absence of oxygen, probably at the conserved histidine residue, and transfers its phosphate group probably to a conserved aspartate residue of NreC. NreB/NreC activates the expression of the nitrate (narGHJI) and nitrite (nir) reductase operons, as well as the putative nitrate transporter gene narT.</text>
</comment>
<organism evidence="18 19">
    <name type="scientific">Micromonospora endolithica</name>
    <dbReference type="NCBI Taxonomy" id="230091"/>
    <lineage>
        <taxon>Bacteria</taxon>
        <taxon>Bacillati</taxon>
        <taxon>Actinomycetota</taxon>
        <taxon>Actinomycetes</taxon>
        <taxon>Micromonosporales</taxon>
        <taxon>Micromonosporaceae</taxon>
        <taxon>Micromonospora</taxon>
    </lineage>
</organism>
<evidence type="ECO:0000256" key="11">
    <source>
        <dbReference type="ARBA" id="ARBA00023004"/>
    </source>
</evidence>
<dbReference type="InterPro" id="IPR017205">
    <property type="entry name" value="Sig_transdc_His_kinase_ChrS"/>
</dbReference>
<keyword evidence="16" id="KW-1133">Transmembrane helix</keyword>
<dbReference type="InterPro" id="IPR004358">
    <property type="entry name" value="Sig_transdc_His_kin-like_C"/>
</dbReference>
<name>A0A3A9ZST1_9ACTN</name>
<dbReference type="GO" id="GO:0051539">
    <property type="term" value="F:4 iron, 4 sulfur cluster binding"/>
    <property type="evidence" value="ECO:0007669"/>
    <property type="project" value="UniProtKB-KW"/>
</dbReference>
<keyword evidence="8" id="KW-0808">Transferase</keyword>
<dbReference type="InterPro" id="IPR003594">
    <property type="entry name" value="HATPase_dom"/>
</dbReference>